<evidence type="ECO:0000313" key="3">
    <source>
        <dbReference type="Proteomes" id="UP001295684"/>
    </source>
</evidence>
<dbReference type="Proteomes" id="UP001295684">
    <property type="component" value="Unassembled WGS sequence"/>
</dbReference>
<evidence type="ECO:0000313" key="2">
    <source>
        <dbReference type="EMBL" id="CAI2359561.1"/>
    </source>
</evidence>
<dbReference type="EMBL" id="CAMPGE010000803">
    <property type="protein sequence ID" value="CAI2359561.1"/>
    <property type="molecule type" value="Genomic_DNA"/>
</dbReference>
<sequence length="625" mass="72623">MVVKDWNIDPLPSKDKEDDSMTFHQRLSKEEEDTKKTYLKRGFNATYIETEDIHLQRRLEEGYLQKGIREWANARYESRNKRIPFIPPIIKDTVKQKIDKTLKRIHEEELQNRKSRRIIQSTKKKKSKKKNFNHVLSVPKLNFRNKKTCNKEDIKITINSPKEKFTIPNTFRLGNLPLLSTNDRQEVGLKISRQSKKQASNTMKTPHEHQKLKFEDKIKDFKYKLSRKISIKTEDILSPGVFPPKFQTKYKQPKLTTRKSIVKKFTLKNLNDQKPKISTKNIQIKNKLSGYNTIQVAKGIDSDKLSSTTSKNHPEPDSPQVTVFNTMQEPVTCRLPSLRGSKLNKKECISNANSSVNRKSLNRQKSKYLMSKYLPENNKTRRMSIFMQHLEHSKRKLMISGLKPEPEEEKDKTALTTRSVLDMQPSRSSPIPTISPVKFRRRMGVDMSECNEGPGKMDEENTNEIDSKLKRQDTKCFKNQLQRLASKPTMTHNNNLHPNYHPGIAEESSSKSSSQSSRKSSFFSIYSTDNVPENPSYIDMIKRMSSKISEGSDTSSVSSSSKKNSTKPSKKHNLDTIIEQCENLLQSDLENYTEIDNIKKYMNLVNKYFKNKVDYMNYFNNETID</sequence>
<accession>A0AAD1U3J5</accession>
<feature type="compositionally biased region" description="Low complexity" evidence="1">
    <location>
        <begin position="549"/>
        <end position="563"/>
    </location>
</feature>
<proteinExistence type="predicted"/>
<name>A0AAD1U3J5_EUPCR</name>
<evidence type="ECO:0000256" key="1">
    <source>
        <dbReference type="SAM" id="MobiDB-lite"/>
    </source>
</evidence>
<comment type="caution">
    <text evidence="2">The sequence shown here is derived from an EMBL/GenBank/DDBJ whole genome shotgun (WGS) entry which is preliminary data.</text>
</comment>
<feature type="region of interest" description="Disordered" evidence="1">
    <location>
        <begin position="484"/>
        <end position="517"/>
    </location>
</feature>
<keyword evidence="3" id="KW-1185">Reference proteome</keyword>
<gene>
    <name evidence="2" type="ORF">ECRASSUSDP1_LOCUS853</name>
</gene>
<dbReference type="AlphaFoldDB" id="A0AAD1U3J5"/>
<feature type="compositionally biased region" description="Basic and acidic residues" evidence="1">
    <location>
        <begin position="12"/>
        <end position="31"/>
    </location>
</feature>
<organism evidence="2 3">
    <name type="scientific">Euplotes crassus</name>
    <dbReference type="NCBI Taxonomy" id="5936"/>
    <lineage>
        <taxon>Eukaryota</taxon>
        <taxon>Sar</taxon>
        <taxon>Alveolata</taxon>
        <taxon>Ciliophora</taxon>
        <taxon>Intramacronucleata</taxon>
        <taxon>Spirotrichea</taxon>
        <taxon>Hypotrichia</taxon>
        <taxon>Euplotida</taxon>
        <taxon>Euplotidae</taxon>
        <taxon>Moneuplotes</taxon>
    </lineage>
</organism>
<feature type="compositionally biased region" description="Polar residues" evidence="1">
    <location>
        <begin position="484"/>
        <end position="497"/>
    </location>
</feature>
<reference evidence="2" key="1">
    <citation type="submission" date="2023-07" db="EMBL/GenBank/DDBJ databases">
        <authorList>
            <consortium name="AG Swart"/>
            <person name="Singh M."/>
            <person name="Singh A."/>
            <person name="Seah K."/>
            <person name="Emmerich C."/>
        </authorList>
    </citation>
    <scope>NUCLEOTIDE SEQUENCE</scope>
    <source>
        <strain evidence="2">DP1</strain>
    </source>
</reference>
<feature type="region of interest" description="Disordered" evidence="1">
    <location>
        <begin position="548"/>
        <end position="571"/>
    </location>
</feature>
<protein>
    <submittedName>
        <fullName evidence="2">Uncharacterized protein</fullName>
    </submittedName>
</protein>
<feature type="region of interest" description="Disordered" evidence="1">
    <location>
        <begin position="1"/>
        <end position="31"/>
    </location>
</feature>